<gene>
    <name evidence="2" type="ORF">URODEC1_LOCUS84653</name>
    <name evidence="3" type="ORF">URODEC1_LOCUS87823</name>
</gene>
<evidence type="ECO:0000259" key="1">
    <source>
        <dbReference type="SMART" id="SM00579"/>
    </source>
</evidence>
<dbReference type="Gene3D" id="3.80.10.10">
    <property type="entry name" value="Ribonuclease Inhibitor"/>
    <property type="match status" value="1"/>
</dbReference>
<dbReference type="EMBL" id="OZ075143">
    <property type="protein sequence ID" value="CAL5037717.1"/>
    <property type="molecule type" value="Genomic_DNA"/>
</dbReference>
<dbReference type="PANTHER" id="PTHR32141">
    <property type="match status" value="1"/>
</dbReference>
<accession>A0ABC9DFJ2</accession>
<dbReference type="Pfam" id="PF08387">
    <property type="entry name" value="FBD"/>
    <property type="match status" value="1"/>
</dbReference>
<reference evidence="4" key="1">
    <citation type="submission" date="2024-06" db="EMBL/GenBank/DDBJ databases">
        <authorList>
            <person name="Ryan C."/>
        </authorList>
    </citation>
    <scope>NUCLEOTIDE SEQUENCE [LARGE SCALE GENOMIC DNA]</scope>
</reference>
<dbReference type="Proteomes" id="UP001497457">
    <property type="component" value="Chromosome 33rd"/>
</dbReference>
<dbReference type="SMART" id="SM00579">
    <property type="entry name" value="FBD"/>
    <property type="match status" value="1"/>
</dbReference>
<dbReference type="InterPro" id="IPR055302">
    <property type="entry name" value="F-box_dom-containing"/>
</dbReference>
<organism evidence="2 4">
    <name type="scientific">Urochloa decumbens</name>
    <dbReference type="NCBI Taxonomy" id="240449"/>
    <lineage>
        <taxon>Eukaryota</taxon>
        <taxon>Viridiplantae</taxon>
        <taxon>Streptophyta</taxon>
        <taxon>Embryophyta</taxon>
        <taxon>Tracheophyta</taxon>
        <taxon>Spermatophyta</taxon>
        <taxon>Magnoliopsida</taxon>
        <taxon>Liliopsida</taxon>
        <taxon>Poales</taxon>
        <taxon>Poaceae</taxon>
        <taxon>PACMAD clade</taxon>
        <taxon>Panicoideae</taxon>
        <taxon>Panicodae</taxon>
        <taxon>Paniceae</taxon>
        <taxon>Melinidinae</taxon>
        <taxon>Urochloa</taxon>
    </lineage>
</organism>
<dbReference type="InterPro" id="IPR032675">
    <property type="entry name" value="LRR_dom_sf"/>
</dbReference>
<name>A0ABC9DFJ2_9POAL</name>
<dbReference type="SUPFAM" id="SSF81383">
    <property type="entry name" value="F-box domain"/>
    <property type="match status" value="1"/>
</dbReference>
<dbReference type="InterPro" id="IPR055411">
    <property type="entry name" value="LRR_FXL15/At3g58940/PEG3-like"/>
</dbReference>
<dbReference type="AlphaFoldDB" id="A0ABC9DFJ2"/>
<proteinExistence type="predicted"/>
<dbReference type="InterPro" id="IPR006566">
    <property type="entry name" value="FBD"/>
</dbReference>
<dbReference type="Pfam" id="PF24758">
    <property type="entry name" value="LRR_At5g56370"/>
    <property type="match status" value="1"/>
</dbReference>
<dbReference type="EMBL" id="OZ075144">
    <property type="protein sequence ID" value="CAL5043620.1"/>
    <property type="molecule type" value="Genomic_DNA"/>
</dbReference>
<dbReference type="PANTHER" id="PTHR32141:SF179">
    <property type="entry name" value="F-BOX DOMAIN-CONTAINING PROTEIN"/>
    <property type="match status" value="1"/>
</dbReference>
<reference evidence="2 4" key="2">
    <citation type="submission" date="2024-10" db="EMBL/GenBank/DDBJ databases">
        <authorList>
            <person name="Ryan C."/>
        </authorList>
    </citation>
    <scope>NUCLEOTIDE SEQUENCE [LARGE SCALE GENOMIC DNA]</scope>
</reference>
<evidence type="ECO:0000313" key="4">
    <source>
        <dbReference type="Proteomes" id="UP001497457"/>
    </source>
</evidence>
<dbReference type="Proteomes" id="UP001497457">
    <property type="component" value="Chromosome 34rd"/>
</dbReference>
<keyword evidence="4" id="KW-1185">Reference proteome</keyword>
<evidence type="ECO:0000313" key="2">
    <source>
        <dbReference type="EMBL" id="CAL5037717.1"/>
    </source>
</evidence>
<sequence>MEAVAGAKRRKLQAAGIEENEGRDLISLLPDGVLGDIITLLKPEEGARTQALSRRWRPLWRSSPLNLNVVLANNDEEEELVRLASRILSAHQGRTRRFSLQWYEFDDISWSRRLLAVTADGWLRLPVLDNLHEFELLYHAFGPEISNAGDLSLPLSMFRFSSTLCSLCIFSRYRVLQFPMEDAGTLSFPHLKQLTLKRVGISESSLHGMLSRCPVLESLLLCCNAGHRRLRIRSPTLRSLGVSNGNRTTPGELEEVDIEDSPLLEKLIPRNVGCPMVIRVLQAPKLKVLGYLKDQYISTFQLGTLVCQKMMPVTLSTVVRTVKTLALSISSNLDLVIGLLKCFPCVEKLYIELRFPHELYTQHNFKNEQCYDQLECLDLHLKRLVLTRYTGIESEVNVAKFFVVNARVLEHMTIVGCYDRQEWIDNQRKKLHLETRSSHSAEFDIKIDYGSPGFVHIRHIHDLVTDDPFDMSVCRCYEDPIDNLGV</sequence>
<evidence type="ECO:0000313" key="3">
    <source>
        <dbReference type="EMBL" id="CAL5043620.1"/>
    </source>
</evidence>
<feature type="domain" description="FBD" evidence="1">
    <location>
        <begin position="375"/>
        <end position="446"/>
    </location>
</feature>
<protein>
    <recommendedName>
        <fullName evidence="1">FBD domain-containing protein</fullName>
    </recommendedName>
</protein>
<dbReference type="InterPro" id="IPR036047">
    <property type="entry name" value="F-box-like_dom_sf"/>
</dbReference>